<feature type="compositionally biased region" description="Low complexity" evidence="1">
    <location>
        <begin position="338"/>
        <end position="352"/>
    </location>
</feature>
<evidence type="ECO:0008006" key="4">
    <source>
        <dbReference type="Google" id="ProtNLM"/>
    </source>
</evidence>
<reference evidence="2 3" key="1">
    <citation type="submission" date="2023-08" db="EMBL/GenBank/DDBJ databases">
        <title>The draft genome sequence of Paracraurococcus sp. LOR1-02.</title>
        <authorList>
            <person name="Kingkaew E."/>
            <person name="Tanasupawat S."/>
        </authorList>
    </citation>
    <scope>NUCLEOTIDE SEQUENCE [LARGE SCALE GENOMIC DNA]</scope>
    <source>
        <strain evidence="2 3">LOR1-02</strain>
    </source>
</reference>
<protein>
    <recommendedName>
        <fullName evidence="4">Transposase</fullName>
    </recommendedName>
</protein>
<evidence type="ECO:0000313" key="3">
    <source>
        <dbReference type="Proteomes" id="UP001243009"/>
    </source>
</evidence>
<evidence type="ECO:0000313" key="2">
    <source>
        <dbReference type="EMBL" id="MDO9714324.1"/>
    </source>
</evidence>
<keyword evidence="3" id="KW-1185">Reference proteome</keyword>
<evidence type="ECO:0000256" key="1">
    <source>
        <dbReference type="SAM" id="MobiDB-lite"/>
    </source>
</evidence>
<sequence>MELLETLLQGLRSACAAFPDQRRGEVTYSMADIGLSAFSLFFMQSESFLAHQRALEEGRKMSNCHSLFGMTAIPTDNHIRAMLDPVHPSYLQPAFDQSLDILRQRGGLRAFQRLGGRVLIALDGTEYFCSHKLGCPQYLTRRRGKGKTENYHAMLAATVVAPGHAMALPLMPEFIAPQDGAEKQDCERNAAKRWLAAHARRLIDLRPVVLGDDLFACQPIAAAIRAAGGDFLLTAKPTSHKALYDFMQGATLDEYTLTQKAKGKRLTYRFRWFEGAPLRDGPDAMLANWIGITVTDAKGQVTYSSAFVTSLPVTRDTVAEIVACARGEVEDRERELQRPQMQRLPPRAQLRPRQAEPCHDVRRHEPARLRVPYGVRLPRSALDRGQIRQTGAHALLRAHPNHHGLSRLPRLVDAHADPDRLKAAAPCRGSTRTMMSVLRYGHLELLPWPVPGAYGTPHAQRRRRRALEIRSSRRRARSC</sequence>
<comment type="caution">
    <text evidence="2">The sequence shown here is derived from an EMBL/GenBank/DDBJ whole genome shotgun (WGS) entry which is preliminary data.</text>
</comment>
<gene>
    <name evidence="2" type="ORF">Q7A36_38890</name>
</gene>
<organism evidence="2 3">
    <name type="scientific">Paracraurococcus lichenis</name>
    <dbReference type="NCBI Taxonomy" id="3064888"/>
    <lineage>
        <taxon>Bacteria</taxon>
        <taxon>Pseudomonadati</taxon>
        <taxon>Pseudomonadota</taxon>
        <taxon>Alphaproteobacteria</taxon>
        <taxon>Acetobacterales</taxon>
        <taxon>Roseomonadaceae</taxon>
        <taxon>Paracraurococcus</taxon>
    </lineage>
</organism>
<dbReference type="RefSeq" id="WP_305109157.1">
    <property type="nucleotide sequence ID" value="NZ_JAUTWS010000214.1"/>
</dbReference>
<feature type="region of interest" description="Disordered" evidence="1">
    <location>
        <begin position="452"/>
        <end position="479"/>
    </location>
</feature>
<accession>A0ABT9EDN6</accession>
<proteinExistence type="predicted"/>
<feature type="region of interest" description="Disordered" evidence="1">
    <location>
        <begin position="333"/>
        <end position="359"/>
    </location>
</feature>
<dbReference type="EMBL" id="JAUTWS010000214">
    <property type="protein sequence ID" value="MDO9714324.1"/>
    <property type="molecule type" value="Genomic_DNA"/>
</dbReference>
<name>A0ABT9EDN6_9PROT</name>
<dbReference type="Proteomes" id="UP001243009">
    <property type="component" value="Unassembled WGS sequence"/>
</dbReference>